<keyword evidence="6" id="KW-0061">Asparagine biosynthesis</keyword>
<dbReference type="Pfam" id="PF13537">
    <property type="entry name" value="GATase_7"/>
    <property type="match status" value="1"/>
</dbReference>
<name>A0ABV8IQL5_9ACTN</name>
<dbReference type="PIRSF" id="PIRSF001589">
    <property type="entry name" value="Asn_synthetase_glu-h"/>
    <property type="match status" value="1"/>
</dbReference>
<keyword evidence="7" id="KW-0315">Glutamine amidotransferase</keyword>
<dbReference type="InterPro" id="IPR029055">
    <property type="entry name" value="Ntn_hydrolases_N"/>
</dbReference>
<dbReference type="EC" id="6.3.5.4" evidence="3"/>
<evidence type="ECO:0000256" key="6">
    <source>
        <dbReference type="ARBA" id="ARBA00022888"/>
    </source>
</evidence>
<evidence type="ECO:0000313" key="10">
    <source>
        <dbReference type="EMBL" id="MFC4066229.1"/>
    </source>
</evidence>
<dbReference type="RefSeq" id="WP_378067200.1">
    <property type="nucleotide sequence ID" value="NZ_JBHSBL010000015.1"/>
</dbReference>
<keyword evidence="5" id="KW-0067">ATP-binding</keyword>
<dbReference type="NCBIfam" id="TIGR01536">
    <property type="entry name" value="asn_synth_AEB"/>
    <property type="match status" value="1"/>
</dbReference>
<dbReference type="PANTHER" id="PTHR43284:SF1">
    <property type="entry name" value="ASPARAGINE SYNTHETASE"/>
    <property type="match status" value="1"/>
</dbReference>
<keyword evidence="6" id="KW-0028">Amino-acid biosynthesis</keyword>
<evidence type="ECO:0000256" key="3">
    <source>
        <dbReference type="ARBA" id="ARBA00012737"/>
    </source>
</evidence>
<organism evidence="10 11">
    <name type="scientific">Actinoplanes subglobosus</name>
    <dbReference type="NCBI Taxonomy" id="1547892"/>
    <lineage>
        <taxon>Bacteria</taxon>
        <taxon>Bacillati</taxon>
        <taxon>Actinomycetota</taxon>
        <taxon>Actinomycetes</taxon>
        <taxon>Micromonosporales</taxon>
        <taxon>Micromonosporaceae</taxon>
        <taxon>Actinoplanes</taxon>
    </lineage>
</organism>
<dbReference type="InterPro" id="IPR051786">
    <property type="entry name" value="ASN_synthetase/amidase"/>
</dbReference>
<dbReference type="EMBL" id="JBHSBL010000015">
    <property type="protein sequence ID" value="MFC4066229.1"/>
    <property type="molecule type" value="Genomic_DNA"/>
</dbReference>
<dbReference type="InterPro" id="IPR001962">
    <property type="entry name" value="Asn_synthase"/>
</dbReference>
<evidence type="ECO:0000256" key="1">
    <source>
        <dbReference type="ARBA" id="ARBA00005187"/>
    </source>
</evidence>
<dbReference type="Proteomes" id="UP001595867">
    <property type="component" value="Unassembled WGS sequence"/>
</dbReference>
<feature type="domain" description="Glutamine amidotransferase type-2" evidence="9">
    <location>
        <begin position="2"/>
        <end position="199"/>
    </location>
</feature>
<comment type="similarity">
    <text evidence="2">Belongs to the asparagine synthetase family.</text>
</comment>
<evidence type="ECO:0000259" key="9">
    <source>
        <dbReference type="PROSITE" id="PS51278"/>
    </source>
</evidence>
<dbReference type="Gene3D" id="3.40.50.620">
    <property type="entry name" value="HUPs"/>
    <property type="match status" value="2"/>
</dbReference>
<dbReference type="PROSITE" id="PS51278">
    <property type="entry name" value="GATASE_TYPE_2"/>
    <property type="match status" value="1"/>
</dbReference>
<dbReference type="InterPro" id="IPR006426">
    <property type="entry name" value="Asn_synth_AEB"/>
</dbReference>
<dbReference type="GO" id="GO:0004066">
    <property type="term" value="F:asparagine synthase (glutamine-hydrolyzing) activity"/>
    <property type="evidence" value="ECO:0007669"/>
    <property type="project" value="UniProtKB-EC"/>
</dbReference>
<gene>
    <name evidence="10" type="primary">asnB</name>
    <name evidence="10" type="ORF">ACFO0C_14940</name>
</gene>
<evidence type="ECO:0000256" key="8">
    <source>
        <dbReference type="ARBA" id="ARBA00048741"/>
    </source>
</evidence>
<dbReference type="InterPro" id="IPR017932">
    <property type="entry name" value="GATase_2_dom"/>
</dbReference>
<dbReference type="PANTHER" id="PTHR43284">
    <property type="entry name" value="ASPARAGINE SYNTHETASE (GLUTAMINE-HYDROLYZING)"/>
    <property type="match status" value="1"/>
</dbReference>
<evidence type="ECO:0000256" key="5">
    <source>
        <dbReference type="ARBA" id="ARBA00022840"/>
    </source>
</evidence>
<keyword evidence="4" id="KW-0547">Nucleotide-binding</keyword>
<dbReference type="CDD" id="cd01991">
    <property type="entry name" value="Asn_synthase_B_C"/>
    <property type="match status" value="1"/>
</dbReference>
<evidence type="ECO:0000256" key="7">
    <source>
        <dbReference type="ARBA" id="ARBA00022962"/>
    </source>
</evidence>
<dbReference type="Pfam" id="PF00733">
    <property type="entry name" value="Asn_synthase"/>
    <property type="match status" value="1"/>
</dbReference>
<comment type="catalytic activity">
    <reaction evidence="8">
        <text>L-aspartate + L-glutamine + ATP + H2O = L-asparagine + L-glutamate + AMP + diphosphate + H(+)</text>
        <dbReference type="Rhea" id="RHEA:12228"/>
        <dbReference type="ChEBI" id="CHEBI:15377"/>
        <dbReference type="ChEBI" id="CHEBI:15378"/>
        <dbReference type="ChEBI" id="CHEBI:29985"/>
        <dbReference type="ChEBI" id="CHEBI:29991"/>
        <dbReference type="ChEBI" id="CHEBI:30616"/>
        <dbReference type="ChEBI" id="CHEBI:33019"/>
        <dbReference type="ChEBI" id="CHEBI:58048"/>
        <dbReference type="ChEBI" id="CHEBI:58359"/>
        <dbReference type="ChEBI" id="CHEBI:456215"/>
        <dbReference type="EC" id="6.3.5.4"/>
    </reaction>
</comment>
<evidence type="ECO:0000256" key="4">
    <source>
        <dbReference type="ARBA" id="ARBA00022741"/>
    </source>
</evidence>
<comment type="pathway">
    <text evidence="1">Amino-acid biosynthesis; L-asparagine biosynthesis; L-asparagine from L-aspartate (L-Gln route): step 1/1.</text>
</comment>
<dbReference type="InterPro" id="IPR014729">
    <property type="entry name" value="Rossmann-like_a/b/a_fold"/>
</dbReference>
<sequence length="624" mass="67111">MCGLVAALSYGVPLDPARLEAAVRSLSHRGPDGSGLWVSADRMVAVGHTRLAIRDVAGGVQPMSNEDGRVVAAVNGELYDIDGLRGELVTRGHRFRSRSDSEVVVHAWEEWGPGLVDRLRGEFALVVWDAGARSVFAARDRLGVKPLLWAAHDGSLLIASQVCALHRLGLPSAWDHEALTQATAFQYTPPDATLFAGVNVLPAGHTLHAVDGRTTIRPYWELDYPRADQTGADHGDAAAEVLELFDEAVRIRLESDVPYAFQLSGGIDSAAVLASAATLGGPLHAFTVAFEDDGDYNELAMAGTVARHLGADLHRVPVRDRDVAESFPDAVAHAESACINIHAAAKFRLSRAMRDAGFTVALTGEGADEIFFGYAHLRADLAGGVGALTSTNTASAGLMLPDGEGVSTASIAATLGFVPTWIAAKAVFGRRVRELARDDWLARVRDHDAGKALLAGFDISARLAGRGRVEQSAYLWTRLALEGYILRALGDGLETSHGVEGRVPFLDHLLVDRLRRLPLHLKIRDGVEKWVLREAMRDRLPGELVRREKHPFLGPPIGPAFLAMAHDLVTSRSFGGQPVFDPARVRALLTRLPGMPAAQRKAYDPVLCFVVSIAVLQDRLAPTA</sequence>
<dbReference type="InterPro" id="IPR033738">
    <property type="entry name" value="AsnB_N"/>
</dbReference>
<dbReference type="CDD" id="cd00712">
    <property type="entry name" value="AsnB"/>
    <property type="match status" value="1"/>
</dbReference>
<accession>A0ABV8IQL5</accession>
<dbReference type="SUPFAM" id="SSF56235">
    <property type="entry name" value="N-terminal nucleophile aminohydrolases (Ntn hydrolases)"/>
    <property type="match status" value="1"/>
</dbReference>
<reference evidence="11" key="1">
    <citation type="journal article" date="2019" name="Int. J. Syst. Evol. Microbiol.">
        <title>The Global Catalogue of Microorganisms (GCM) 10K type strain sequencing project: providing services to taxonomists for standard genome sequencing and annotation.</title>
        <authorList>
            <consortium name="The Broad Institute Genomics Platform"/>
            <consortium name="The Broad Institute Genome Sequencing Center for Infectious Disease"/>
            <person name="Wu L."/>
            <person name="Ma J."/>
        </authorList>
    </citation>
    <scope>NUCLEOTIDE SEQUENCE [LARGE SCALE GENOMIC DNA]</scope>
    <source>
        <strain evidence="11">TBRC 5832</strain>
    </source>
</reference>
<proteinExistence type="inferred from homology"/>
<dbReference type="SUPFAM" id="SSF52402">
    <property type="entry name" value="Adenine nucleotide alpha hydrolases-like"/>
    <property type="match status" value="1"/>
</dbReference>
<keyword evidence="10" id="KW-0436">Ligase</keyword>
<comment type="caution">
    <text evidence="10">The sequence shown here is derived from an EMBL/GenBank/DDBJ whole genome shotgun (WGS) entry which is preliminary data.</text>
</comment>
<evidence type="ECO:0000313" key="11">
    <source>
        <dbReference type="Proteomes" id="UP001595867"/>
    </source>
</evidence>
<protein>
    <recommendedName>
        <fullName evidence="3">asparagine synthase (glutamine-hydrolyzing)</fullName>
        <ecNumber evidence="3">6.3.5.4</ecNumber>
    </recommendedName>
</protein>
<keyword evidence="11" id="KW-1185">Reference proteome</keyword>
<dbReference type="Gene3D" id="3.60.20.10">
    <property type="entry name" value="Glutamine Phosphoribosylpyrophosphate, subunit 1, domain 1"/>
    <property type="match status" value="1"/>
</dbReference>
<evidence type="ECO:0000256" key="2">
    <source>
        <dbReference type="ARBA" id="ARBA00005752"/>
    </source>
</evidence>